<reference evidence="1 2" key="1">
    <citation type="submission" date="2021-06" db="EMBL/GenBank/DDBJ databases">
        <title>Actinomycetes sequencing.</title>
        <authorList>
            <person name="Shan Q."/>
        </authorList>
    </citation>
    <scope>NUCLEOTIDE SEQUENCE [LARGE SCALE GENOMIC DNA]</scope>
    <source>
        <strain evidence="1 2">NEAU-G5</strain>
    </source>
</reference>
<evidence type="ECO:0000313" key="1">
    <source>
        <dbReference type="EMBL" id="MBU3062971.1"/>
    </source>
</evidence>
<dbReference type="SUPFAM" id="SSF160424">
    <property type="entry name" value="BH3703-like"/>
    <property type="match status" value="1"/>
</dbReference>
<dbReference type="Proteomes" id="UP000733379">
    <property type="component" value="Unassembled WGS sequence"/>
</dbReference>
<accession>A0ABS6AZQ3</accession>
<gene>
    <name evidence="1" type="ORF">KO481_15745</name>
</gene>
<comment type="caution">
    <text evidence="1">The sequence shown here is derived from an EMBL/GenBank/DDBJ whole genome shotgun (WGS) entry which is preliminary data.</text>
</comment>
<dbReference type="RefSeq" id="WP_215917833.1">
    <property type="nucleotide sequence ID" value="NZ_JAHKNI010000004.1"/>
</dbReference>
<protein>
    <submittedName>
        <fullName evidence="1">Uncharacterized protein</fullName>
    </submittedName>
</protein>
<evidence type="ECO:0000313" key="2">
    <source>
        <dbReference type="Proteomes" id="UP000733379"/>
    </source>
</evidence>
<dbReference type="InterPro" id="IPR036170">
    <property type="entry name" value="YezG-like_sf"/>
</dbReference>
<sequence>MSTAAGVEPKTDAVVSDSLGTAFDSRAQDMAVRIVERVVSMAPAGWQRLTVTFALTVDQSLARVSFDVEDRSVQFGVDSETIRMAREQRELTAADAAGPWWRMILRLTDSGKLAIEYDRGQNPFPEGWLFAPESYEADLARYPRDRLPVWLAAYLRNGGRQTRMPYRAAADARKDAENGVRPHDSSHLLPEPAVMWARWAVLSAAFVAAGSPMGPRVLPSLGVFEGAGRSGSTMYMLPGGRAVLSGGVWDAPELDAAYNNNDRLPDLYAGAPSWVADPVLNSRAGTGLLSFCYWHDGRCWRRGQSPEPHDFGTAIPGVGDPQVLTTLLLQCVPVEPTAAHRESIEELVAAAEARTVTPSHLTTVFDVGTSDIDAALYQLEIAGLTVGPARTEEDA</sequence>
<proteinExistence type="predicted"/>
<organism evidence="1 2">
    <name type="scientific">Nocardia albiluteola</name>
    <dbReference type="NCBI Taxonomy" id="2842303"/>
    <lineage>
        <taxon>Bacteria</taxon>
        <taxon>Bacillati</taxon>
        <taxon>Actinomycetota</taxon>
        <taxon>Actinomycetes</taxon>
        <taxon>Mycobacteriales</taxon>
        <taxon>Nocardiaceae</taxon>
        <taxon>Nocardia</taxon>
    </lineage>
</organism>
<name>A0ABS6AZQ3_9NOCA</name>
<dbReference type="EMBL" id="JAHKNI010000004">
    <property type="protein sequence ID" value="MBU3062971.1"/>
    <property type="molecule type" value="Genomic_DNA"/>
</dbReference>
<keyword evidence="2" id="KW-1185">Reference proteome</keyword>